<evidence type="ECO:0000313" key="4">
    <source>
        <dbReference type="Proteomes" id="UP000199634"/>
    </source>
</evidence>
<sequence length="316" mass="36171">MKIIKPVLLVFFLFLTTVFFAQQTVIKDITYKITPESDSIKLDLYLPENQLFKKNPVVVFIHGGAWAQGDKNHDSIYYMRALRDTLRTRGYAVASINYRLVDKKTHLPAPVIDCKDAVRWMHAHAEDYNFDTENIGLWGGSAGAHLSLLIGYTNDDFAIGNQELQAYSSKVNYIVNNFGPTDLNKVLKTKASPFTKLVYKCFLPQLYNIREKLIIAMTSYDIKTDKKKAIEIAKAYSPMEFVTEDAVPTLIMHGTKDFVVPFKESKKLKKALDQNHIENTFVKVKKGDHGFNNISKDKLDELIAKTVEFIEHYKME</sequence>
<dbReference type="STRING" id="1159016.SAMN02927937_01140"/>
<proteinExistence type="predicted"/>
<gene>
    <name evidence="3" type="ORF">SAMN02927937_01140</name>
</gene>
<evidence type="ECO:0000313" key="3">
    <source>
        <dbReference type="EMBL" id="SEH73737.1"/>
    </source>
</evidence>
<name>A0A1H6KF30_9FLAO</name>
<dbReference type="InterPro" id="IPR050300">
    <property type="entry name" value="GDXG_lipolytic_enzyme"/>
</dbReference>
<dbReference type="PANTHER" id="PTHR48081">
    <property type="entry name" value="AB HYDROLASE SUPERFAMILY PROTEIN C4A8.06C"/>
    <property type="match status" value="1"/>
</dbReference>
<evidence type="ECO:0000259" key="2">
    <source>
        <dbReference type="Pfam" id="PF20434"/>
    </source>
</evidence>
<accession>A0A1H6KF30</accession>
<dbReference type="AlphaFoldDB" id="A0A1H6KF30"/>
<dbReference type="GO" id="GO:0016787">
    <property type="term" value="F:hydrolase activity"/>
    <property type="evidence" value="ECO:0007669"/>
    <property type="project" value="UniProtKB-KW"/>
</dbReference>
<organism evidence="3 4">
    <name type="scientific">Paenimyroides marinum</name>
    <dbReference type="NCBI Taxonomy" id="1159016"/>
    <lineage>
        <taxon>Bacteria</taxon>
        <taxon>Pseudomonadati</taxon>
        <taxon>Bacteroidota</taxon>
        <taxon>Flavobacteriia</taxon>
        <taxon>Flavobacteriales</taxon>
        <taxon>Flavobacteriaceae</taxon>
        <taxon>Paenimyroides</taxon>
    </lineage>
</organism>
<dbReference type="Gene3D" id="3.40.50.1820">
    <property type="entry name" value="alpha/beta hydrolase"/>
    <property type="match status" value="1"/>
</dbReference>
<dbReference type="InterPro" id="IPR049492">
    <property type="entry name" value="BD-FAE-like_dom"/>
</dbReference>
<dbReference type="OrthoDB" id="9777975at2"/>
<evidence type="ECO:0000256" key="1">
    <source>
        <dbReference type="ARBA" id="ARBA00022801"/>
    </source>
</evidence>
<dbReference type="PANTHER" id="PTHR48081:SF13">
    <property type="entry name" value="ALPHA_BETA HYDROLASE"/>
    <property type="match status" value="1"/>
</dbReference>
<dbReference type="RefSeq" id="WP_091097253.1">
    <property type="nucleotide sequence ID" value="NZ_FNXE01000012.1"/>
</dbReference>
<dbReference type="EMBL" id="FNXE01000012">
    <property type="protein sequence ID" value="SEH73737.1"/>
    <property type="molecule type" value="Genomic_DNA"/>
</dbReference>
<reference evidence="3 4" key="1">
    <citation type="submission" date="2016-10" db="EMBL/GenBank/DDBJ databases">
        <authorList>
            <person name="de Groot N.N."/>
        </authorList>
    </citation>
    <scope>NUCLEOTIDE SEQUENCE [LARGE SCALE GENOMIC DNA]</scope>
    <source>
        <strain evidence="3 4">CGMCC 1.10825</strain>
    </source>
</reference>
<keyword evidence="1" id="KW-0378">Hydrolase</keyword>
<protein>
    <submittedName>
        <fullName evidence="3">Acetyl esterase/lipase</fullName>
    </submittedName>
</protein>
<dbReference type="SUPFAM" id="SSF53474">
    <property type="entry name" value="alpha/beta-Hydrolases"/>
    <property type="match status" value="1"/>
</dbReference>
<dbReference type="InterPro" id="IPR029058">
    <property type="entry name" value="AB_hydrolase_fold"/>
</dbReference>
<dbReference type="Proteomes" id="UP000199634">
    <property type="component" value="Unassembled WGS sequence"/>
</dbReference>
<feature type="domain" description="BD-FAE-like" evidence="2">
    <location>
        <begin position="42"/>
        <end position="272"/>
    </location>
</feature>
<keyword evidence="4" id="KW-1185">Reference proteome</keyword>
<dbReference type="Pfam" id="PF20434">
    <property type="entry name" value="BD-FAE"/>
    <property type="match status" value="1"/>
</dbReference>